<gene>
    <name evidence="3" type="ORF">CO072_00630</name>
    <name evidence="2" type="ORF">COW69_01345</name>
</gene>
<evidence type="ECO:0000313" key="4">
    <source>
        <dbReference type="Proteomes" id="UP000229789"/>
    </source>
</evidence>
<evidence type="ECO:0000313" key="3">
    <source>
        <dbReference type="EMBL" id="PJC01621.1"/>
    </source>
</evidence>
<feature type="transmembrane region" description="Helical" evidence="1">
    <location>
        <begin position="47"/>
        <end position="68"/>
    </location>
</feature>
<keyword evidence="1" id="KW-1133">Transmembrane helix</keyword>
<accession>A0A2G9LJ96</accession>
<feature type="transmembrane region" description="Helical" evidence="1">
    <location>
        <begin position="89"/>
        <end position="107"/>
    </location>
</feature>
<dbReference type="Proteomes" id="UP000231232">
    <property type="component" value="Unassembled WGS sequence"/>
</dbReference>
<comment type="caution">
    <text evidence="2">The sequence shown here is derived from an EMBL/GenBank/DDBJ whole genome shotgun (WGS) entry which is preliminary data.</text>
</comment>
<reference evidence="5" key="1">
    <citation type="submission" date="2017-09" db="EMBL/GenBank/DDBJ databases">
        <title>Depth-based differentiation of microbial function through sediment-hosted aquifers and enrichment of novel symbionts in the deep terrestrial subsurface.</title>
        <authorList>
            <person name="Probst A.J."/>
            <person name="Ladd B."/>
            <person name="Jarett J.K."/>
            <person name="Geller-Mcgrath D.E."/>
            <person name="Sieber C.M.K."/>
            <person name="Emerson J.B."/>
            <person name="Anantharaman K."/>
            <person name="Thomas B.C."/>
            <person name="Malmstrom R."/>
            <person name="Stieglmeier M."/>
            <person name="Klingl A."/>
            <person name="Woyke T."/>
            <person name="Ryan C.M."/>
            <person name="Banfield J.F."/>
        </authorList>
    </citation>
    <scope>NUCLEOTIDE SEQUENCE [LARGE SCALE GENOMIC DNA]</scope>
</reference>
<evidence type="ECO:0000313" key="5">
    <source>
        <dbReference type="Proteomes" id="UP000231232"/>
    </source>
</evidence>
<feature type="transmembrane region" description="Helical" evidence="1">
    <location>
        <begin position="164"/>
        <end position="182"/>
    </location>
</feature>
<evidence type="ECO:0000256" key="1">
    <source>
        <dbReference type="SAM" id="Phobius"/>
    </source>
</evidence>
<dbReference type="EMBL" id="PCUF01000015">
    <property type="protein sequence ID" value="PIN66595.1"/>
    <property type="molecule type" value="Genomic_DNA"/>
</dbReference>
<organism evidence="2 4">
    <name type="scientific">Huberarchaeum crystalense</name>
    <dbReference type="NCBI Taxonomy" id="2014257"/>
    <lineage>
        <taxon>Archaea</taxon>
        <taxon>Candidatus Huberarchaeota</taxon>
        <taxon>Candidatus Huberarchaeia</taxon>
        <taxon>Candidatus Huberarchaeales</taxon>
        <taxon>Candidatus Huberarchaeaceae</taxon>
        <taxon>Candidatus Huberarchaeum</taxon>
    </lineage>
</organism>
<keyword evidence="1" id="KW-0472">Membrane</keyword>
<keyword evidence="1" id="KW-0812">Transmembrane</keyword>
<name>A0A2G9LJ96_HUBC1</name>
<reference evidence="2 4" key="2">
    <citation type="submission" date="2017-09" db="EMBL/GenBank/DDBJ databases">
        <title>Depth-based differentiation of microbial function through sediment-hosted aquifers and enrichment of novel symbionts in the deep terrestrial subsurface.</title>
        <authorList>
            <person name="Probst A.J."/>
            <person name="Ladd B."/>
            <person name="Jarett J.K."/>
            <person name="Geller-Mcgrath D.E."/>
            <person name="Sieber C.M."/>
            <person name="Emerson J.B."/>
            <person name="Anantharaman K."/>
            <person name="Thomas B.C."/>
            <person name="Malmstrom R."/>
            <person name="Stieglmeier M."/>
            <person name="Klingl A."/>
            <person name="Woyke T."/>
            <person name="Ryan C.M."/>
            <person name="Banfield J.F."/>
        </authorList>
    </citation>
    <scope>NUCLEOTIDE SEQUENCE [LARGE SCALE GENOMIC DNA]</scope>
    <source>
        <strain evidence="2">CG18_big_fil_WC_8_21_14_2_50_31_19</strain>
        <strain evidence="3">CG_4_9_14_0_8_um_filter_31_21</strain>
    </source>
</reference>
<dbReference type="Proteomes" id="UP000229789">
    <property type="component" value="Unassembled WGS sequence"/>
</dbReference>
<dbReference type="EMBL" id="PFSX01000017">
    <property type="protein sequence ID" value="PJC01621.1"/>
    <property type="molecule type" value="Genomic_DNA"/>
</dbReference>
<dbReference type="AlphaFoldDB" id="A0A2G9LJ96"/>
<proteinExistence type="predicted"/>
<protein>
    <submittedName>
        <fullName evidence="2">Uncharacterized protein</fullName>
    </submittedName>
</protein>
<feature type="transmembrane region" description="Helical" evidence="1">
    <location>
        <begin position="21"/>
        <end position="41"/>
    </location>
</feature>
<evidence type="ECO:0000313" key="2">
    <source>
        <dbReference type="EMBL" id="PIN66595.1"/>
    </source>
</evidence>
<sequence length="187" mass="20771">MAPNTESSPSSEPPKEKGKRFARFIISFVIAFMAAVYMQIGTWMADFFAHGTIIIIIFILIIIILGLFGLNPTDLLRSLVIDSEGKIPMWSKGVAFIAVIFFVWWIAGMICISPYNNISFCQNQSDQIQIPFIQSAGFPTLQGVISGVFGVSGGGNINLWGNDLFIAFFVILIFAALLWVVYKYILK</sequence>
<accession>A0A2H9RDH9</accession>